<dbReference type="EMBL" id="JACCBX010000002">
    <property type="protein sequence ID" value="NYE04176.1"/>
    <property type="molecule type" value="Genomic_DNA"/>
</dbReference>
<protein>
    <submittedName>
        <fullName evidence="1">Uncharacterized protein</fullName>
    </submittedName>
</protein>
<comment type="caution">
    <text evidence="1">The sequence shown here is derived from an EMBL/GenBank/DDBJ whole genome shotgun (WGS) entry which is preliminary data.</text>
</comment>
<name>A0A852T8P7_9BACI</name>
<gene>
    <name evidence="1" type="ORF">F4694_000920</name>
</gene>
<sequence length="68" mass="7815">MNGKVRLQARFDEAGMENMLWYESSENYGSYMTTERVDAFLVGLLWLALNKGQNILVKGALSEKLYYS</sequence>
<evidence type="ECO:0000313" key="2">
    <source>
        <dbReference type="Proteomes" id="UP000548423"/>
    </source>
</evidence>
<organism evidence="1 2">
    <name type="scientific">Neobacillus niacini</name>
    <dbReference type="NCBI Taxonomy" id="86668"/>
    <lineage>
        <taxon>Bacteria</taxon>
        <taxon>Bacillati</taxon>
        <taxon>Bacillota</taxon>
        <taxon>Bacilli</taxon>
        <taxon>Bacillales</taxon>
        <taxon>Bacillaceae</taxon>
        <taxon>Neobacillus</taxon>
    </lineage>
</organism>
<reference evidence="2" key="2">
    <citation type="submission" date="2020-08" db="EMBL/GenBank/DDBJ databases">
        <title>The Agave Microbiome: Exploring the role of microbial communities in plant adaptations to desert environments.</title>
        <authorList>
            <person name="Partida-Martinez L.P."/>
        </authorList>
    </citation>
    <scope>NUCLEOTIDE SEQUENCE [LARGE SCALE GENOMIC DNA]</scope>
    <source>
        <strain evidence="2">AT2.8</strain>
    </source>
</reference>
<accession>A0A852T8P7</accession>
<reference evidence="2" key="1">
    <citation type="submission" date="2020-07" db="EMBL/GenBank/DDBJ databases">
        <authorList>
            <person name="Partida-Martinez L."/>
            <person name="Huntemann M."/>
            <person name="Clum A."/>
            <person name="Wang J."/>
            <person name="Palaniappan K."/>
            <person name="Ritter S."/>
            <person name="Chen I.-M."/>
            <person name="Stamatis D."/>
            <person name="Reddy T."/>
            <person name="O'Malley R."/>
            <person name="Daum C."/>
            <person name="Shapiro N."/>
            <person name="Ivanova N."/>
            <person name="Kyrpides N."/>
            <person name="Woyke T."/>
        </authorList>
    </citation>
    <scope>NUCLEOTIDE SEQUENCE [LARGE SCALE GENOMIC DNA]</scope>
    <source>
        <strain evidence="2">AT2.8</strain>
    </source>
</reference>
<dbReference type="AlphaFoldDB" id="A0A852T8P7"/>
<proteinExistence type="predicted"/>
<dbReference type="Proteomes" id="UP000548423">
    <property type="component" value="Unassembled WGS sequence"/>
</dbReference>
<evidence type="ECO:0000313" key="1">
    <source>
        <dbReference type="EMBL" id="NYE04176.1"/>
    </source>
</evidence>